<evidence type="ECO:0000313" key="2">
    <source>
        <dbReference type="Proteomes" id="UP000192596"/>
    </source>
</evidence>
<organism evidence="1 2">
    <name type="scientific">Cryoendolithus antarcticus</name>
    <dbReference type="NCBI Taxonomy" id="1507870"/>
    <lineage>
        <taxon>Eukaryota</taxon>
        <taxon>Fungi</taxon>
        <taxon>Dikarya</taxon>
        <taxon>Ascomycota</taxon>
        <taxon>Pezizomycotina</taxon>
        <taxon>Dothideomycetes</taxon>
        <taxon>Dothideomycetidae</taxon>
        <taxon>Cladosporiales</taxon>
        <taxon>Cladosporiaceae</taxon>
        <taxon>Cryoendolithus</taxon>
    </lineage>
</organism>
<sequence length="69" mass="7503">MVHNNAEVASLNGTQVCVAIAYKDRERKIAFQGPEGGKAAKNAMKVVKKLAKKKQGVRSRNMMWEAGSA</sequence>
<keyword evidence="2" id="KW-1185">Reference proteome</keyword>
<evidence type="ECO:0000313" key="1">
    <source>
        <dbReference type="EMBL" id="OQO10627.1"/>
    </source>
</evidence>
<comment type="caution">
    <text evidence="1">The sequence shown here is derived from an EMBL/GenBank/DDBJ whole genome shotgun (WGS) entry which is preliminary data.</text>
</comment>
<proteinExistence type="predicted"/>
<dbReference type="InParanoid" id="A0A1V8TGW1"/>
<dbReference type="AlphaFoldDB" id="A0A1V8TGW1"/>
<name>A0A1V8TGW1_9PEZI</name>
<accession>A0A1V8TGW1</accession>
<protein>
    <submittedName>
        <fullName evidence="1">Uncharacterized protein</fullName>
    </submittedName>
</protein>
<dbReference type="EMBL" id="NAJO01000008">
    <property type="protein sequence ID" value="OQO10627.1"/>
    <property type="molecule type" value="Genomic_DNA"/>
</dbReference>
<dbReference type="Proteomes" id="UP000192596">
    <property type="component" value="Unassembled WGS sequence"/>
</dbReference>
<reference evidence="2" key="1">
    <citation type="submission" date="2017-03" db="EMBL/GenBank/DDBJ databases">
        <title>Genomes of endolithic fungi from Antarctica.</title>
        <authorList>
            <person name="Coleine C."/>
            <person name="Masonjones S."/>
            <person name="Stajich J.E."/>
        </authorList>
    </citation>
    <scope>NUCLEOTIDE SEQUENCE [LARGE SCALE GENOMIC DNA]</scope>
    <source>
        <strain evidence="2">CCFEE 5527</strain>
    </source>
</reference>
<gene>
    <name evidence="1" type="ORF">B0A48_03925</name>
</gene>